<dbReference type="EMBL" id="JAPDFW010000094">
    <property type="protein sequence ID" value="KAJ5070540.1"/>
    <property type="molecule type" value="Genomic_DNA"/>
</dbReference>
<keyword evidence="6 8" id="KW-1133">Transmembrane helix</keyword>
<reference evidence="11" key="1">
    <citation type="submission" date="2022-10" db="EMBL/GenBank/DDBJ databases">
        <title>Novel sulphate-reducing endosymbionts in the free-living metamonad Anaeramoeba.</title>
        <authorList>
            <person name="Jerlstrom-Hultqvist J."/>
            <person name="Cepicka I."/>
            <person name="Gallot-Lavallee L."/>
            <person name="Salas-Leiva D."/>
            <person name="Curtis B.A."/>
            <person name="Zahonova K."/>
            <person name="Pipaliya S."/>
            <person name="Dacks J."/>
            <person name="Roger A.J."/>
        </authorList>
    </citation>
    <scope>NUCLEOTIDE SEQUENCE</scope>
    <source>
        <strain evidence="11">BMAN</strain>
    </source>
</reference>
<evidence type="ECO:0000256" key="2">
    <source>
        <dbReference type="ARBA" id="ARBA00004922"/>
    </source>
</evidence>
<keyword evidence="7 8" id="KW-0472">Membrane</keyword>
<keyword evidence="4 8" id="KW-0812">Transmembrane</keyword>
<dbReference type="PANTHER" id="PTHR10830:SF0">
    <property type="entry name" value="DOLICHYL-DIPHOSPHOOLIGOSACCHARIDE--PROTEIN GLYCOSYLTRANSFERASE 48 KDA SUBUNIT"/>
    <property type="match status" value="1"/>
</dbReference>
<evidence type="ECO:0000313" key="11">
    <source>
        <dbReference type="EMBL" id="KAJ5070540.1"/>
    </source>
</evidence>
<evidence type="ECO:0000256" key="7">
    <source>
        <dbReference type="ARBA" id="ARBA00023136"/>
    </source>
</evidence>
<dbReference type="AlphaFoldDB" id="A0A9Q0LDP6"/>
<dbReference type="InterPro" id="IPR055459">
    <property type="entry name" value="OST48_MD"/>
</dbReference>
<keyword evidence="12" id="KW-1185">Reference proteome</keyword>
<accession>A0A9Q0LDP6</accession>
<dbReference type="OrthoDB" id="29105at2759"/>
<comment type="caution">
    <text evidence="11">The sequence shown here is derived from an EMBL/GenBank/DDBJ whole genome shotgun (WGS) entry which is preliminary data.</text>
</comment>
<dbReference type="GO" id="GO:0008250">
    <property type="term" value="C:oligosaccharyltransferase complex"/>
    <property type="evidence" value="ECO:0007669"/>
    <property type="project" value="TreeGrafter"/>
</dbReference>
<dbReference type="PANTHER" id="PTHR10830">
    <property type="entry name" value="DOLICHYL-DIPHOSPHOOLIGOSACCHARIDE--PROTEIN GLYCOSYLTRANSFERASE 48 KDA SUBUNIT"/>
    <property type="match status" value="1"/>
</dbReference>
<evidence type="ECO:0000256" key="3">
    <source>
        <dbReference type="ARBA" id="ARBA00008743"/>
    </source>
</evidence>
<keyword evidence="8" id="KW-0732">Signal</keyword>
<comment type="subcellular location">
    <subcellularLocation>
        <location evidence="8">Endoplasmic reticulum membrane</location>
        <topology evidence="8">Single-pass type I membrane protein</topology>
    </subcellularLocation>
    <subcellularLocation>
        <location evidence="1">Membrane</location>
        <topology evidence="1">Single-pass type I membrane protein</topology>
    </subcellularLocation>
</comment>
<protein>
    <recommendedName>
        <fullName evidence="8">Dolichyl-diphosphooligosaccharide--protein glycosyltransferase 48 kDa subunit</fullName>
        <shortName evidence="8">Oligosaccharyl transferase 48 kDa subunit</shortName>
    </recommendedName>
</protein>
<comment type="pathway">
    <text evidence="2 8">Protein modification; protein glycosylation.</text>
</comment>
<evidence type="ECO:0000256" key="6">
    <source>
        <dbReference type="ARBA" id="ARBA00022989"/>
    </source>
</evidence>
<evidence type="ECO:0000259" key="9">
    <source>
        <dbReference type="Pfam" id="PF03345"/>
    </source>
</evidence>
<dbReference type="GO" id="GO:0018279">
    <property type="term" value="P:protein N-linked glycosylation via asparagine"/>
    <property type="evidence" value="ECO:0007669"/>
    <property type="project" value="UniProtKB-UniRule"/>
</dbReference>
<evidence type="ECO:0000256" key="1">
    <source>
        <dbReference type="ARBA" id="ARBA00004479"/>
    </source>
</evidence>
<comment type="function">
    <text evidence="8">Subunit of the oligosaccharyl transferase (OST) complex that catalyzes the initial transfer of a defined glycan (Glc(3)Man(9)GlcNAc(2) in eukaryotes) from the lipid carrier dolichol-pyrophosphate to an asparagine residue within an Asn-X-Ser/Thr consensus motif in nascent polypeptide chains, the first step in protein N-glycosylation. N-glycosylation occurs cotranslationally and the complex associates with the Sec61 complex at the channel-forming translocon complex that mediates protein translocation across the endoplasmic reticulum (ER).</text>
</comment>
<evidence type="ECO:0000256" key="5">
    <source>
        <dbReference type="ARBA" id="ARBA00022824"/>
    </source>
</evidence>
<feature type="signal peptide" evidence="8">
    <location>
        <begin position="1"/>
        <end position="19"/>
    </location>
</feature>
<evidence type="ECO:0000256" key="8">
    <source>
        <dbReference type="RuleBase" id="RU361142"/>
    </source>
</evidence>
<dbReference type="Proteomes" id="UP001149090">
    <property type="component" value="Unassembled WGS sequence"/>
</dbReference>
<sequence>MKNYWIFLILLNLIFISYSKPFENSKTLVLLDDLSEKYLFSNFFNFLEENGYELDFHTPNDPSLSFKKFGKFTYNQLIIFSPRFEEPTIEVSTIVDFIDDGHDVIIGLSSESSDELNNLANQCGIQLDGEGTAVIDHFSFHEPLDKSMHHTTIIAKDFIDSKVMLGKYDPKEMAPVIFKGIGMKINQESNLLFKVLTGSPSSYSFYIDESIEDEELFTVGTKTSLVLALQTRKGSRVLFSGSREMFSDEFFDSNIGSQKSGNQIFCQEISLWTFRERGYIQVKEFTHHKLGEAEPQKFYVVLETMETYISLVEWNGNEWVSFEPNDLQLEFIMLDPYVRTTMKFDEKLQLFSTSFQVPNRHGIYKLLVEYQRVGYNLIHQEEILPVTPYADQSAHQFLTCSLPYYSGSISMLVGFLLFSLLLLYYKVDPK</sequence>
<organism evidence="11 12">
    <name type="scientific">Anaeramoeba ignava</name>
    <name type="common">Anaerobic marine amoeba</name>
    <dbReference type="NCBI Taxonomy" id="1746090"/>
    <lineage>
        <taxon>Eukaryota</taxon>
        <taxon>Metamonada</taxon>
        <taxon>Anaeramoebidae</taxon>
        <taxon>Anaeramoeba</taxon>
    </lineage>
</organism>
<dbReference type="Pfam" id="PF23358">
    <property type="entry name" value="OST48_MD"/>
    <property type="match status" value="1"/>
</dbReference>
<proteinExistence type="inferred from homology"/>
<dbReference type="InterPro" id="IPR005013">
    <property type="entry name" value="DDOST_48_kDa_subunit"/>
</dbReference>
<dbReference type="InterPro" id="IPR055457">
    <property type="entry name" value="OST48_N"/>
</dbReference>
<evidence type="ECO:0000313" key="12">
    <source>
        <dbReference type="Proteomes" id="UP001149090"/>
    </source>
</evidence>
<comment type="subunit">
    <text evidence="8">Component of the oligosaccharyltransferase (OST) complex.</text>
</comment>
<dbReference type="OMA" id="AHDEYPR"/>
<feature type="domain" description="OST48 N-terminal" evidence="9">
    <location>
        <begin position="26"/>
        <end position="273"/>
    </location>
</feature>
<evidence type="ECO:0000256" key="4">
    <source>
        <dbReference type="ARBA" id="ARBA00022692"/>
    </source>
</evidence>
<keyword evidence="5 8" id="KW-0256">Endoplasmic reticulum</keyword>
<name>A0A9Q0LDP6_ANAIG</name>
<feature type="chain" id="PRO_5040544255" description="Dolichyl-diphosphooligosaccharide--protein glycosyltransferase 48 kDa subunit" evidence="8">
    <location>
        <begin position="20"/>
        <end position="430"/>
    </location>
</feature>
<comment type="similarity">
    <text evidence="3 8">Belongs to the DDOST 48 kDa subunit family.</text>
</comment>
<feature type="transmembrane region" description="Helical" evidence="8">
    <location>
        <begin position="402"/>
        <end position="425"/>
    </location>
</feature>
<feature type="domain" description="OST48 middle" evidence="10">
    <location>
        <begin position="287"/>
        <end position="425"/>
    </location>
</feature>
<dbReference type="Pfam" id="PF03345">
    <property type="entry name" value="OST48_N"/>
    <property type="match status" value="1"/>
</dbReference>
<gene>
    <name evidence="11" type="ORF">M0811_10809</name>
</gene>
<evidence type="ECO:0000259" key="10">
    <source>
        <dbReference type="Pfam" id="PF23358"/>
    </source>
</evidence>